<sequence length="661" mass="74849">MKSAQISRTAVALQLVAVLLAVVPHVTWLPLWVLALLLASTGSRLMIHSGRWPFPHWLVKAVLVAAASIGLILSFNHRAGPESMVALLIVALSLKLLEVYHRRDAFVVLFVCLFVAATSFLFDESFWMALYILAVTLLILAALNSIQQGAGAGRYSTNLKTAAKLLLPAVPFMLVLFFLFPRLDPLWSVRVQGSGATTGLSDELSPGDIESLAQSSALAFRATFEHDEAPPPEQRYWRALVMSEFDGRRWTRPDPATRQRLRPEKMTAEGAVLEYSVVMEPSGRPWLVALDQPLAPAPGMALSAVRTLQLDAPLERRRQYELRSSPAYRLQPLLTAAEQRHYLQLPRGGNLQSRALARQLQQQAGGDPQALIRALMQRFNRSYVYTLEPGRLGRDSVDAFLFDTQQGYCEHFASATAFVLRSAGIPARVVTGYQGGEWNPYERYIQVRQYDAHAWVEAWLPGQGWRRLDPTAAVAPERIRMSAGDFFDTDQTRFGRAATGLDIAWLRTLSQRYDAFNFAWHRWVLNYQGEQSGLLEDWLGGSDTWRLVLAWLLPTGVVFGLVAWWQLRPRRVRHPDPLERQLQALQQALQRLGWGREPAETVSAWLTRLADEWPSMRAEMQRLAWLDEQQRYAGECSHDVRGEMLQLCRRLRQQLPRKRSV</sequence>
<accession>A0ABS6M7K2</accession>
<protein>
    <submittedName>
        <fullName evidence="3">DUF3488 and transglutaminase-like domain-containing protein</fullName>
    </submittedName>
</protein>
<keyword evidence="1" id="KW-0812">Transmembrane</keyword>
<evidence type="ECO:0000313" key="3">
    <source>
        <dbReference type="EMBL" id="MBV0932253.1"/>
    </source>
</evidence>
<keyword evidence="1" id="KW-0472">Membrane</keyword>
<dbReference type="PANTHER" id="PTHR42736">
    <property type="entry name" value="PROTEIN-GLUTAMINE GAMMA-GLUTAMYLTRANSFERASE"/>
    <property type="match status" value="1"/>
</dbReference>
<feature type="transmembrane region" description="Helical" evidence="1">
    <location>
        <begin position="12"/>
        <end position="37"/>
    </location>
</feature>
<dbReference type="Pfam" id="PF13559">
    <property type="entry name" value="DUF4129"/>
    <property type="match status" value="1"/>
</dbReference>
<dbReference type="RefSeq" id="WP_217333668.1">
    <property type="nucleotide sequence ID" value="NZ_JAHQZT010000002.1"/>
</dbReference>
<dbReference type="PANTHER" id="PTHR42736:SF1">
    <property type="entry name" value="PROTEIN-GLUTAMINE GAMMA-GLUTAMYLTRANSFERASE"/>
    <property type="match status" value="1"/>
</dbReference>
<organism evidence="3 4">
    <name type="scientific">Marinobacterium weihaiense</name>
    <dbReference type="NCBI Taxonomy" id="2851016"/>
    <lineage>
        <taxon>Bacteria</taxon>
        <taxon>Pseudomonadati</taxon>
        <taxon>Pseudomonadota</taxon>
        <taxon>Gammaproteobacteria</taxon>
        <taxon>Oceanospirillales</taxon>
        <taxon>Oceanospirillaceae</taxon>
        <taxon>Marinobacterium</taxon>
    </lineage>
</organism>
<reference evidence="3 4" key="1">
    <citation type="submission" date="2021-06" db="EMBL/GenBank/DDBJ databases">
        <title>Bacterium isolated from marine sediment.</title>
        <authorList>
            <person name="Zhu K.-L."/>
            <person name="Du Z.-J."/>
            <person name="Liang Q.-Y."/>
        </authorList>
    </citation>
    <scope>NUCLEOTIDE SEQUENCE [LARGE SCALE GENOMIC DNA]</scope>
    <source>
        <strain evidence="3 4">A346</strain>
    </source>
</reference>
<dbReference type="InterPro" id="IPR002931">
    <property type="entry name" value="Transglutaminase-like"/>
</dbReference>
<dbReference type="InterPro" id="IPR021878">
    <property type="entry name" value="TgpA_N"/>
</dbReference>
<dbReference type="InterPro" id="IPR052901">
    <property type="entry name" value="Bact_TGase-like"/>
</dbReference>
<gene>
    <name evidence="3" type="ORF">KTN04_02730</name>
</gene>
<feature type="transmembrane region" description="Helical" evidence="1">
    <location>
        <begin position="105"/>
        <end position="122"/>
    </location>
</feature>
<dbReference type="InterPro" id="IPR025403">
    <property type="entry name" value="TgpA-like_C"/>
</dbReference>
<proteinExistence type="predicted"/>
<feature type="transmembrane region" description="Helical" evidence="1">
    <location>
        <begin position="128"/>
        <end position="144"/>
    </location>
</feature>
<dbReference type="Pfam" id="PF11992">
    <property type="entry name" value="TgpA_N"/>
    <property type="match status" value="1"/>
</dbReference>
<feature type="domain" description="Transglutaminase-like" evidence="2">
    <location>
        <begin position="401"/>
        <end position="472"/>
    </location>
</feature>
<dbReference type="EMBL" id="JAHQZT010000002">
    <property type="protein sequence ID" value="MBV0932253.1"/>
    <property type="molecule type" value="Genomic_DNA"/>
</dbReference>
<dbReference type="Proteomes" id="UP000755551">
    <property type="component" value="Unassembled WGS sequence"/>
</dbReference>
<dbReference type="Pfam" id="PF01841">
    <property type="entry name" value="Transglut_core"/>
    <property type="match status" value="1"/>
</dbReference>
<keyword evidence="4" id="KW-1185">Reference proteome</keyword>
<feature type="transmembrane region" description="Helical" evidence="1">
    <location>
        <begin position="165"/>
        <end position="183"/>
    </location>
</feature>
<evidence type="ECO:0000259" key="2">
    <source>
        <dbReference type="SMART" id="SM00460"/>
    </source>
</evidence>
<feature type="transmembrane region" description="Helical" evidence="1">
    <location>
        <begin position="57"/>
        <end position="77"/>
    </location>
</feature>
<name>A0ABS6M7K2_9GAMM</name>
<dbReference type="SMART" id="SM00460">
    <property type="entry name" value="TGc"/>
    <property type="match status" value="1"/>
</dbReference>
<keyword evidence="1" id="KW-1133">Transmembrane helix</keyword>
<evidence type="ECO:0000256" key="1">
    <source>
        <dbReference type="SAM" id="Phobius"/>
    </source>
</evidence>
<feature type="transmembrane region" description="Helical" evidence="1">
    <location>
        <begin position="545"/>
        <end position="565"/>
    </location>
</feature>
<evidence type="ECO:0000313" key="4">
    <source>
        <dbReference type="Proteomes" id="UP000755551"/>
    </source>
</evidence>
<comment type="caution">
    <text evidence="3">The sequence shown here is derived from an EMBL/GenBank/DDBJ whole genome shotgun (WGS) entry which is preliminary data.</text>
</comment>